<evidence type="ECO:0000313" key="3">
    <source>
        <dbReference type="Proteomes" id="UP000034588"/>
    </source>
</evidence>
<evidence type="ECO:0000259" key="1">
    <source>
        <dbReference type="Pfam" id="PF04233"/>
    </source>
</evidence>
<proteinExistence type="predicted"/>
<dbReference type="Proteomes" id="UP000034588">
    <property type="component" value="Unassembled WGS sequence"/>
</dbReference>
<name>A0A0G1VXZ7_9BACT</name>
<accession>A0A0G1VXZ7</accession>
<dbReference type="Pfam" id="PF04860">
    <property type="entry name" value="Phage_portal"/>
    <property type="match status" value="1"/>
</dbReference>
<feature type="non-terminal residue" evidence="2">
    <location>
        <position position="1"/>
    </location>
</feature>
<dbReference type="AlphaFoldDB" id="A0A0G1VXZ7"/>
<feature type="domain" description="Phage head morphogenesis" evidence="1">
    <location>
        <begin position="359"/>
        <end position="472"/>
    </location>
</feature>
<comment type="caution">
    <text evidence="2">The sequence shown here is derived from an EMBL/GenBank/DDBJ whole genome shotgun (WGS) entry which is preliminary data.</text>
</comment>
<protein>
    <submittedName>
        <fullName evidence="2">Phage portal protein, HK97 family</fullName>
    </submittedName>
</protein>
<reference evidence="2 3" key="1">
    <citation type="journal article" date="2015" name="Nature">
        <title>rRNA introns, odd ribosomes, and small enigmatic genomes across a large radiation of phyla.</title>
        <authorList>
            <person name="Brown C.T."/>
            <person name="Hug L.A."/>
            <person name="Thomas B.C."/>
            <person name="Sharon I."/>
            <person name="Castelle C.J."/>
            <person name="Singh A."/>
            <person name="Wilkins M.J."/>
            <person name="Williams K.H."/>
            <person name="Banfield J.F."/>
        </authorList>
    </citation>
    <scope>NUCLEOTIDE SEQUENCE [LARGE SCALE GENOMIC DNA]</scope>
</reference>
<dbReference type="EMBL" id="LCQD01000021">
    <property type="protein sequence ID" value="KKW11348.1"/>
    <property type="molecule type" value="Genomic_DNA"/>
</dbReference>
<dbReference type="InterPro" id="IPR006528">
    <property type="entry name" value="Phage_head_morphogenesis_dom"/>
</dbReference>
<dbReference type="InterPro" id="IPR006944">
    <property type="entry name" value="Phage/GTA_portal"/>
</dbReference>
<gene>
    <name evidence="2" type="ORF">UY48_C0021G0010</name>
</gene>
<sequence length="478" mass="52981">VETDQTISDPDLRERLKDDIKQTFSSGVNEMHKVGFFDSGIKYKAISLSPQDMEFLAMHKLSANQIAMKFQVPPFMMGDLSDSSVLQNTAEQKLFFWEQCIMPRHRAWKELYDRFLIPLIIANTPLKNKPGIHCEFDYSGVDALQYIKDRQIDRLTKSFPNAGVTPNEIRQAAGLEPIDTPEMNSTYIGFTMAALSVKPPVVKSLPAPSQRDKMIQEATGLVKKIAIDIQAKAAIQTLAKFRRGFENKFRDTTSDLFDKQRGVVIAKLREIGTKSYVQRAAYEYIDDIFDLQYWITEFAKGLSPIEVELMLQAAQLIIDGWSLDAVIDITNPGVQARLGARLKEFSKIQDTTKDAIIAELKAGNIAGEGIEALVNRIDQVFDIASTSRARTIAVTETTYAQNAGINEAMIAGGVQSKMWLSMRDGEVRDAHSKADGQIVLVGQPFFVGGESLEFPGGGKDAANNINCRCATIPAAEPA</sequence>
<evidence type="ECO:0000313" key="2">
    <source>
        <dbReference type="EMBL" id="KKW11348.1"/>
    </source>
</evidence>
<organism evidence="2 3">
    <name type="scientific">Candidatus Gottesmanbacteria bacterium GW2011_GWB1_49_7</name>
    <dbReference type="NCBI Taxonomy" id="1618448"/>
    <lineage>
        <taxon>Bacteria</taxon>
        <taxon>Candidatus Gottesmaniibacteriota</taxon>
    </lineage>
</organism>
<dbReference type="Pfam" id="PF04233">
    <property type="entry name" value="Phage_Mu_F"/>
    <property type="match status" value="1"/>
</dbReference>